<proteinExistence type="predicted"/>
<feature type="domain" description="FecR protein" evidence="2">
    <location>
        <begin position="106"/>
        <end position="195"/>
    </location>
</feature>
<evidence type="ECO:0000259" key="2">
    <source>
        <dbReference type="Pfam" id="PF04773"/>
    </source>
</evidence>
<dbReference type="RefSeq" id="WP_139001295.1">
    <property type="nucleotide sequence ID" value="NZ_BAABAV010000001.1"/>
</dbReference>
<dbReference type="Proteomes" id="UP001500027">
    <property type="component" value="Unassembled WGS sequence"/>
</dbReference>
<dbReference type="PANTHER" id="PTHR30273">
    <property type="entry name" value="PERIPLASMIC SIGNAL SENSOR AND SIGMA FACTOR ACTIVATOR FECR-RELATED"/>
    <property type="match status" value="1"/>
</dbReference>
<dbReference type="InterPro" id="IPR032508">
    <property type="entry name" value="FecR_C"/>
</dbReference>
<dbReference type="Pfam" id="PF04773">
    <property type="entry name" value="FecR"/>
    <property type="match status" value="1"/>
</dbReference>
<reference evidence="5" key="1">
    <citation type="journal article" date="2019" name="Int. J. Syst. Evol. Microbiol.">
        <title>The Global Catalogue of Microorganisms (GCM) 10K type strain sequencing project: providing services to taxonomists for standard genome sequencing and annotation.</title>
        <authorList>
            <consortium name="The Broad Institute Genomics Platform"/>
            <consortium name="The Broad Institute Genome Sequencing Center for Infectious Disease"/>
            <person name="Wu L."/>
            <person name="Ma J."/>
        </authorList>
    </citation>
    <scope>NUCLEOTIDE SEQUENCE [LARGE SCALE GENOMIC DNA]</scope>
    <source>
        <strain evidence="5">JCM 17452</strain>
    </source>
</reference>
<dbReference type="InterPro" id="IPR006860">
    <property type="entry name" value="FecR"/>
</dbReference>
<dbReference type="PANTHER" id="PTHR30273:SF2">
    <property type="entry name" value="PROTEIN FECR"/>
    <property type="match status" value="1"/>
</dbReference>
<dbReference type="Gene3D" id="2.60.120.1440">
    <property type="match status" value="1"/>
</dbReference>
<keyword evidence="5" id="KW-1185">Reference proteome</keyword>
<accession>A0ABP8E955</accession>
<evidence type="ECO:0008006" key="6">
    <source>
        <dbReference type="Google" id="ProtNLM"/>
    </source>
</evidence>
<keyword evidence="1" id="KW-0472">Membrane</keyword>
<evidence type="ECO:0000313" key="4">
    <source>
        <dbReference type="EMBL" id="GAA4268762.1"/>
    </source>
</evidence>
<feature type="transmembrane region" description="Helical" evidence="1">
    <location>
        <begin position="82"/>
        <end position="100"/>
    </location>
</feature>
<dbReference type="InterPro" id="IPR012373">
    <property type="entry name" value="Ferrdict_sens_TM"/>
</dbReference>
<evidence type="ECO:0000313" key="5">
    <source>
        <dbReference type="Proteomes" id="UP001500027"/>
    </source>
</evidence>
<protein>
    <recommendedName>
        <fullName evidence="6">FecR family protein</fullName>
    </recommendedName>
</protein>
<evidence type="ECO:0000256" key="1">
    <source>
        <dbReference type="SAM" id="Phobius"/>
    </source>
</evidence>
<dbReference type="PIRSF" id="PIRSF018266">
    <property type="entry name" value="FecR"/>
    <property type="match status" value="1"/>
</dbReference>
<dbReference type="EMBL" id="BAABAV010000001">
    <property type="protein sequence ID" value="GAA4268762.1"/>
    <property type="molecule type" value="Genomic_DNA"/>
</dbReference>
<feature type="domain" description="Protein FecR C-terminal" evidence="3">
    <location>
        <begin position="238"/>
        <end position="300"/>
    </location>
</feature>
<evidence type="ECO:0000259" key="3">
    <source>
        <dbReference type="Pfam" id="PF16344"/>
    </source>
</evidence>
<organism evidence="4 5">
    <name type="scientific">Hyunsoonleella aestuarii</name>
    <dbReference type="NCBI Taxonomy" id="912802"/>
    <lineage>
        <taxon>Bacteria</taxon>
        <taxon>Pseudomonadati</taxon>
        <taxon>Bacteroidota</taxon>
        <taxon>Flavobacteriia</taxon>
        <taxon>Flavobacteriales</taxon>
        <taxon>Flavobacteriaceae</taxon>
    </lineage>
</organism>
<gene>
    <name evidence="4" type="ORF">GCM10022257_08630</name>
</gene>
<dbReference type="Pfam" id="PF16344">
    <property type="entry name" value="FecR_C"/>
    <property type="match status" value="1"/>
</dbReference>
<dbReference type="Gene3D" id="3.55.50.30">
    <property type="match status" value="1"/>
</dbReference>
<keyword evidence="1" id="KW-0812">Transmembrane</keyword>
<keyword evidence="1" id="KW-1133">Transmembrane helix</keyword>
<name>A0ABP8E955_9FLAO</name>
<sequence length="311" mass="34915">MEKYIKDDSFLARWIAGELTPQELEKFKKSDDYPVLKKINDASQNLKAPTFNDQALLSKLKELNNSEQAKPKGKVVKLIPNWVYAAAAVVIAFGVFYTMTMKSHFQTGFSEQLAIVLPDNSSVKLNANSHLDYKTLGWKSNRALQLEGEAFFDVEKGKSFKVNTDSGMVEVLGTEFNVISRDSYFEVQCMEGKVRVTSSKIGDNVILLPGDAVRVVNNELEKWDFSLKESNWTLGESTFNNTPIEQVLYAIENQFNITLDKSNIDTNKRFTGAFTHRDLNLALKTVAVPMGLSYSVNKETGVILLNSNNNN</sequence>
<comment type="caution">
    <text evidence="4">The sequence shown here is derived from an EMBL/GenBank/DDBJ whole genome shotgun (WGS) entry which is preliminary data.</text>
</comment>